<gene>
    <name evidence="2" type="ORF">AMECASPLE_004516</name>
</gene>
<accession>A0ABV1A545</accession>
<sequence>MIGNQALLLLMLYFLWPSTALPFMPGNIGNLFGMPESDGKVLQRSKRGWMWNQFFLLEEYAGNDHQYVGKAEAWRYASVNLTVAIFLW</sequence>
<name>A0ABV1A545_9TELE</name>
<evidence type="ECO:0000256" key="1">
    <source>
        <dbReference type="SAM" id="SignalP"/>
    </source>
</evidence>
<evidence type="ECO:0000313" key="3">
    <source>
        <dbReference type="Proteomes" id="UP001469553"/>
    </source>
</evidence>
<evidence type="ECO:0000313" key="2">
    <source>
        <dbReference type="EMBL" id="MEQ2313677.1"/>
    </source>
</evidence>
<keyword evidence="3" id="KW-1185">Reference proteome</keyword>
<dbReference type="EMBL" id="JAHRIP010084832">
    <property type="protein sequence ID" value="MEQ2313677.1"/>
    <property type="molecule type" value="Genomic_DNA"/>
</dbReference>
<feature type="signal peptide" evidence="1">
    <location>
        <begin position="1"/>
        <end position="20"/>
    </location>
</feature>
<proteinExistence type="predicted"/>
<protein>
    <submittedName>
        <fullName evidence="2">Uncharacterized protein</fullName>
    </submittedName>
</protein>
<organism evidence="2 3">
    <name type="scientific">Ameca splendens</name>
    <dbReference type="NCBI Taxonomy" id="208324"/>
    <lineage>
        <taxon>Eukaryota</taxon>
        <taxon>Metazoa</taxon>
        <taxon>Chordata</taxon>
        <taxon>Craniata</taxon>
        <taxon>Vertebrata</taxon>
        <taxon>Euteleostomi</taxon>
        <taxon>Actinopterygii</taxon>
        <taxon>Neopterygii</taxon>
        <taxon>Teleostei</taxon>
        <taxon>Neoteleostei</taxon>
        <taxon>Acanthomorphata</taxon>
        <taxon>Ovalentaria</taxon>
        <taxon>Atherinomorphae</taxon>
        <taxon>Cyprinodontiformes</taxon>
        <taxon>Goodeidae</taxon>
        <taxon>Ameca</taxon>
    </lineage>
</organism>
<dbReference type="Proteomes" id="UP001469553">
    <property type="component" value="Unassembled WGS sequence"/>
</dbReference>
<feature type="chain" id="PRO_5047378853" evidence="1">
    <location>
        <begin position="21"/>
        <end position="88"/>
    </location>
</feature>
<reference evidence="2 3" key="1">
    <citation type="submission" date="2021-06" db="EMBL/GenBank/DDBJ databases">
        <authorList>
            <person name="Palmer J.M."/>
        </authorList>
    </citation>
    <scope>NUCLEOTIDE SEQUENCE [LARGE SCALE GENOMIC DNA]</scope>
    <source>
        <strain evidence="2 3">AS_MEX2019</strain>
        <tissue evidence="2">Muscle</tissue>
    </source>
</reference>
<keyword evidence="1" id="KW-0732">Signal</keyword>
<comment type="caution">
    <text evidence="2">The sequence shown here is derived from an EMBL/GenBank/DDBJ whole genome shotgun (WGS) entry which is preliminary data.</text>
</comment>